<keyword evidence="9" id="KW-0862">Zinc</keyword>
<dbReference type="PROSITE" id="PS51215">
    <property type="entry name" value="AWS"/>
    <property type="match status" value="1"/>
</dbReference>
<evidence type="ECO:0008006" key="18">
    <source>
        <dbReference type="Google" id="ProtNLM"/>
    </source>
</evidence>
<evidence type="ECO:0000256" key="11">
    <source>
        <dbReference type="SAM" id="MobiDB-lite"/>
    </source>
</evidence>
<feature type="region of interest" description="Disordered" evidence="11">
    <location>
        <begin position="773"/>
        <end position="849"/>
    </location>
</feature>
<dbReference type="GO" id="GO:0046975">
    <property type="term" value="F:histone H3K36 methyltransferase activity"/>
    <property type="evidence" value="ECO:0007669"/>
    <property type="project" value="InterPro"/>
</dbReference>
<dbReference type="InterPro" id="IPR011124">
    <property type="entry name" value="Znf_CW"/>
</dbReference>
<feature type="region of interest" description="Disordered" evidence="11">
    <location>
        <begin position="1259"/>
        <end position="1298"/>
    </location>
</feature>
<keyword evidence="6" id="KW-0949">S-adenosyl-L-methionine</keyword>
<dbReference type="Proteomes" id="UP001153076">
    <property type="component" value="Unassembled WGS sequence"/>
</dbReference>
<evidence type="ECO:0000256" key="3">
    <source>
        <dbReference type="ARBA" id="ARBA00022454"/>
    </source>
</evidence>
<dbReference type="Gene3D" id="2.170.270.10">
    <property type="entry name" value="SET domain"/>
    <property type="match status" value="1"/>
</dbReference>
<dbReference type="SMART" id="SM00570">
    <property type="entry name" value="AWS"/>
    <property type="match status" value="1"/>
</dbReference>
<evidence type="ECO:0000256" key="5">
    <source>
        <dbReference type="ARBA" id="ARBA00022679"/>
    </source>
</evidence>
<evidence type="ECO:0000256" key="6">
    <source>
        <dbReference type="ARBA" id="ARBA00022691"/>
    </source>
</evidence>
<feature type="compositionally biased region" description="Basic and acidic residues" evidence="11">
    <location>
        <begin position="794"/>
        <end position="809"/>
    </location>
</feature>
<dbReference type="EMBL" id="JAKOGI010000016">
    <property type="protein sequence ID" value="KAJ8450331.1"/>
    <property type="molecule type" value="Genomic_DNA"/>
</dbReference>
<dbReference type="Pfam" id="PF07496">
    <property type="entry name" value="zf-CW"/>
    <property type="match status" value="1"/>
</dbReference>
<feature type="compositionally biased region" description="Basic residues" evidence="11">
    <location>
        <begin position="783"/>
        <end position="793"/>
    </location>
</feature>
<dbReference type="PANTHER" id="PTHR22884">
    <property type="entry name" value="SET DOMAIN PROTEINS"/>
    <property type="match status" value="1"/>
</dbReference>
<feature type="domain" description="SET" evidence="12">
    <location>
        <begin position="1047"/>
        <end position="1164"/>
    </location>
</feature>
<evidence type="ECO:0000313" key="16">
    <source>
        <dbReference type="EMBL" id="KAJ8450331.1"/>
    </source>
</evidence>
<dbReference type="GO" id="GO:0005634">
    <property type="term" value="C:nucleus"/>
    <property type="evidence" value="ECO:0007669"/>
    <property type="project" value="UniProtKB-SubCell"/>
</dbReference>
<evidence type="ECO:0000259" key="15">
    <source>
        <dbReference type="PROSITE" id="PS51215"/>
    </source>
</evidence>
<dbReference type="InterPro" id="IPR003616">
    <property type="entry name" value="Post-SET_dom"/>
</dbReference>
<keyword evidence="3" id="KW-0158">Chromosome</keyword>
<dbReference type="Gene3D" id="3.30.40.100">
    <property type="match status" value="1"/>
</dbReference>
<sequence>MGTCDHYDEPAGGSPQMLVSNGAEELGIGSLGGQLGRCMVEPVLSLDNGSGASPTDGYGLVLRSVSEEHCCLDSGHRLGPLEDEESNATDGCQKPDVGDKGTQGTRDLDCGHDDVSPDLGNVSSIKLGLKRMCFDETQCRSEMSPCCSNQTGCSSEWVEPLSNANSGSRALPRGRADIVPKSISEGHSCSGSEDGLGPLQAEDRHTMDGCSVPADGDTDLEVTANFDPKDGDVSHESGNVSSIEIGLSKIYFDETQCKSEMILCPSNQIDHSGEHEVPSKLQHVGSSTAENESDSTVGGDKPSIETLVEVFPNMKFIEAAVDDGYSESMPISNGLLLNRSAAVNFTYSFGGSDHVEKQAEGNRRTDDDMCKIDFPDASSSSLRRSSRTRKCVQKIQGGRHPTKCSKKASNLSHCGTIDLLSKATRKKRSCLSRSLCPSGWGLSGNLSKYFDCSNDATGNRVLDKVSKRGKVGQRSKKKQMLKVVASSQISEGVQGVPCRPIRLKVTFGKKVEQKKVEVMPSEAVDAQAVLRSSDEANKPALCLYMQKTVGESTCPDTVQLEPQKLVSSHADKYVDPGTSPDSEVIDQVVDSNIVQSTLTVLHNPVNIVSDGIAVPGNASFSFPSKESKKKRNKKDKLCEATDVGIEDKMICQAGADKSKKKNRNKKDKLCEASNLGTEDKGLCQAGIDKAKSKKGRRQRINRGFCFKDSGIVAANENPSSNFSGNDLISMEPLSVSEKIPSKATSLDNGAYSNASFLMVAGIEPIDSENFCLPLSPDGAQGKRTSKGSKAKGKSRIESKVADTTKKQRESSGQLKGNKRKEECKSKVRENDSSDQAYHKGSQSQTGKYDILDVRQSETGNGVVPENVSCLDDLPAEGGEQILPPRVAWVCCDDCNKWRCISAKLADIIEETHCRWTCKDNQDQAFADCSIPQEKSNAEINAELQISDEEDGRDGHLGSKGGGIRHAIVTAPQPSTWMLIKSNLFLHRSRKTQTMDEIMVCHCKPPAADSLGCGSQCLNRMLNIECIQGTCPCGDLCSNQQFQKRQYAKLNWFRCGKKGYGLQASEDISKGQFLIEYVGEVLDLQAYEARQKEYASKGYKHFYFMTLNGNEVIDACAKGNLGRFVNHSCDPNCRTEKWVVNGEICVGLFALRRIRKGEELTFDYNYVRVFGAAAKKCHCGSHKCRGYIGGDPHNAEQIVQGDSDEEFPEPVVIDENGEIDHALEDVMAKSRPEDVELVPNAHDLRQENLEVRMEDGNKVNEIDIGGQSPTLTKMQESDEVNESSENLAASQSELVRDETMSTVDQLRLVREHTTSTSSPMSDILPVKRMVKNSLSGSSDSTGRISEVDIVECERCPSKRRPRMKISRPSKSVKDRKSNSNSSGAEKVLVTGHRTQLLSYKPRKLLGGSVNGHLEAVEEKLNELLDIDGGICKRKDASKGYLKLLLLTAASGDSGNGGAIQRLAHACLQMLHNMMKLYRRDFKKIPILRKLLKVLEFLAEREILTVERINGDPLCPGVESFRESILCLTEHEDKKVHQIARNFRDRWIPRPIRKFNGIEKPDRKRDYNKNSNSNRFFGIHHHRREYAIRRTEAIDCVKQSELSSNPIDAKIQEASSAPLSATQSILSRPRKRKSRWDQDKEPNTSPQKMKTSPVAEKIEGVLNQRVQAREEKSLSGGTQNIPEPSVRAHDPMQTSEDDAPPPGFCSPHICEDAPPGFSLLQRSEDAPPGFSSLSPQNSPRLKYPPAVSKGYLQERFNSHLPVSYGIPFSITQQLGTLHSETIDSWVIAPAIPFQPYPPLPSYPRNKSVVANRGQEETRRDQGIPSTSGIVQLNAHNPRSTNQHLVHQERGFSNGPGRRYHRQQKWNNQSKWRRPWFRRRNGWGFKGNHPRNGMFMGVMTHGQNGQHLIDAFGAWVDKEGEPLGSGSAWGKGSFLHLHVLFWNWTSFALAFDLVWPAYNYSLYSPSVFRLFLSELSYCWPKKV</sequence>
<feature type="compositionally biased region" description="Polar residues" evidence="11">
    <location>
        <begin position="1821"/>
        <end position="1833"/>
    </location>
</feature>
<feature type="domain" description="AWS" evidence="15">
    <location>
        <begin position="995"/>
        <end position="1045"/>
    </location>
</feature>
<dbReference type="InterPro" id="IPR006560">
    <property type="entry name" value="AWS_dom"/>
</dbReference>
<dbReference type="OrthoDB" id="422362at2759"/>
<feature type="compositionally biased region" description="Basic residues" evidence="11">
    <location>
        <begin position="1357"/>
        <end position="1366"/>
    </location>
</feature>
<dbReference type="SUPFAM" id="SSF82199">
    <property type="entry name" value="SET domain"/>
    <property type="match status" value="1"/>
</dbReference>
<gene>
    <name evidence="16" type="ORF">Cgig2_004788</name>
</gene>
<evidence type="ECO:0000259" key="14">
    <source>
        <dbReference type="PROSITE" id="PS51050"/>
    </source>
</evidence>
<evidence type="ECO:0000256" key="1">
    <source>
        <dbReference type="ARBA" id="ARBA00004123"/>
    </source>
</evidence>
<proteinExistence type="predicted"/>
<keyword evidence="5" id="KW-0808">Transferase</keyword>
<feature type="region of interest" description="Disordered" evidence="11">
    <location>
        <begin position="1808"/>
        <end position="1833"/>
    </location>
</feature>
<dbReference type="SMART" id="SM00317">
    <property type="entry name" value="SET"/>
    <property type="match status" value="1"/>
</dbReference>
<dbReference type="CDD" id="cd19172">
    <property type="entry name" value="SET_SETD2"/>
    <property type="match status" value="1"/>
</dbReference>
<feature type="region of interest" description="Disordered" evidence="11">
    <location>
        <begin position="1666"/>
        <end position="1739"/>
    </location>
</feature>
<dbReference type="PROSITE" id="PS50868">
    <property type="entry name" value="POST_SET"/>
    <property type="match status" value="1"/>
</dbReference>
<dbReference type="PROSITE" id="PS51050">
    <property type="entry name" value="ZF_CW"/>
    <property type="match status" value="1"/>
</dbReference>
<feature type="region of interest" description="Disordered" evidence="11">
    <location>
        <begin position="81"/>
        <end position="114"/>
    </location>
</feature>
<dbReference type="InterPro" id="IPR001214">
    <property type="entry name" value="SET_dom"/>
</dbReference>
<feature type="domain" description="CW-type" evidence="14">
    <location>
        <begin position="882"/>
        <end position="936"/>
    </location>
</feature>
<evidence type="ECO:0000256" key="2">
    <source>
        <dbReference type="ARBA" id="ARBA00004286"/>
    </source>
</evidence>
<evidence type="ECO:0000313" key="17">
    <source>
        <dbReference type="Proteomes" id="UP001153076"/>
    </source>
</evidence>
<dbReference type="PROSITE" id="PS50280">
    <property type="entry name" value="SET"/>
    <property type="match status" value="1"/>
</dbReference>
<feature type="compositionally biased region" description="Polar residues" evidence="11">
    <location>
        <begin position="1611"/>
        <end position="1624"/>
    </location>
</feature>
<evidence type="ECO:0000259" key="13">
    <source>
        <dbReference type="PROSITE" id="PS50868"/>
    </source>
</evidence>
<keyword evidence="8" id="KW-0863">Zinc-finger</keyword>
<keyword evidence="10" id="KW-0539">Nucleus</keyword>
<dbReference type="Pfam" id="PF00856">
    <property type="entry name" value="SET"/>
    <property type="match status" value="1"/>
</dbReference>
<dbReference type="FunFam" id="2.170.270.10:FF:000035">
    <property type="entry name" value="Histone-lysine N-methyltransferase"/>
    <property type="match status" value="1"/>
</dbReference>
<evidence type="ECO:0000259" key="12">
    <source>
        <dbReference type="PROSITE" id="PS50280"/>
    </source>
</evidence>
<reference evidence="16" key="1">
    <citation type="submission" date="2022-04" db="EMBL/GenBank/DDBJ databases">
        <title>Carnegiea gigantea Genome sequencing and assembly v2.</title>
        <authorList>
            <person name="Copetti D."/>
            <person name="Sanderson M.J."/>
            <person name="Burquez A."/>
            <person name="Wojciechowski M.F."/>
        </authorList>
    </citation>
    <scope>NUCLEOTIDE SEQUENCE</scope>
    <source>
        <strain evidence="16">SGP5-SGP5p</strain>
        <tissue evidence="16">Aerial part</tissue>
    </source>
</reference>
<dbReference type="Pfam" id="PF17907">
    <property type="entry name" value="AWS"/>
    <property type="match status" value="1"/>
</dbReference>
<evidence type="ECO:0000256" key="10">
    <source>
        <dbReference type="ARBA" id="ARBA00023242"/>
    </source>
</evidence>
<feature type="compositionally biased region" description="Polar residues" evidence="11">
    <location>
        <begin position="1282"/>
        <end position="1292"/>
    </location>
</feature>
<comment type="subcellular location">
    <subcellularLocation>
        <location evidence="2">Chromosome</location>
    </subcellularLocation>
    <subcellularLocation>
        <location evidence="1">Nucleus</location>
    </subcellularLocation>
</comment>
<evidence type="ECO:0000256" key="4">
    <source>
        <dbReference type="ARBA" id="ARBA00022603"/>
    </source>
</evidence>
<keyword evidence="17" id="KW-1185">Reference proteome</keyword>
<name>A0A9Q1QQU8_9CARY</name>
<keyword evidence="7" id="KW-0479">Metal-binding</keyword>
<organism evidence="16 17">
    <name type="scientific">Carnegiea gigantea</name>
    <dbReference type="NCBI Taxonomy" id="171969"/>
    <lineage>
        <taxon>Eukaryota</taxon>
        <taxon>Viridiplantae</taxon>
        <taxon>Streptophyta</taxon>
        <taxon>Embryophyta</taxon>
        <taxon>Tracheophyta</taxon>
        <taxon>Spermatophyta</taxon>
        <taxon>Magnoliopsida</taxon>
        <taxon>eudicotyledons</taxon>
        <taxon>Gunneridae</taxon>
        <taxon>Pentapetalae</taxon>
        <taxon>Caryophyllales</taxon>
        <taxon>Cactineae</taxon>
        <taxon>Cactaceae</taxon>
        <taxon>Cactoideae</taxon>
        <taxon>Echinocereeae</taxon>
        <taxon>Carnegiea</taxon>
    </lineage>
</organism>
<dbReference type="GO" id="GO:0005694">
    <property type="term" value="C:chromosome"/>
    <property type="evidence" value="ECO:0007669"/>
    <property type="project" value="UniProtKB-SubCell"/>
</dbReference>
<feature type="domain" description="Post-SET" evidence="13">
    <location>
        <begin position="1172"/>
        <end position="1188"/>
    </location>
</feature>
<comment type="caution">
    <text evidence="16">The sequence shown here is derived from an EMBL/GenBank/DDBJ whole genome shotgun (WGS) entry which is preliminary data.</text>
</comment>
<dbReference type="GO" id="GO:0008270">
    <property type="term" value="F:zinc ion binding"/>
    <property type="evidence" value="ECO:0007669"/>
    <property type="project" value="UniProtKB-KW"/>
</dbReference>
<feature type="region of interest" description="Disordered" evidence="11">
    <location>
        <begin position="1357"/>
        <end position="1385"/>
    </location>
</feature>
<evidence type="ECO:0000256" key="7">
    <source>
        <dbReference type="ARBA" id="ARBA00022723"/>
    </source>
</evidence>
<dbReference type="InterPro" id="IPR050777">
    <property type="entry name" value="SET2_Histone-Lys_MeTrsfase"/>
</dbReference>
<dbReference type="GO" id="GO:0032259">
    <property type="term" value="P:methylation"/>
    <property type="evidence" value="ECO:0007669"/>
    <property type="project" value="UniProtKB-KW"/>
</dbReference>
<keyword evidence="4" id="KW-0489">Methyltransferase</keyword>
<evidence type="ECO:0000256" key="8">
    <source>
        <dbReference type="ARBA" id="ARBA00022771"/>
    </source>
</evidence>
<dbReference type="SMART" id="SM00508">
    <property type="entry name" value="PostSET"/>
    <property type="match status" value="1"/>
</dbReference>
<feature type="compositionally biased region" description="Basic and acidic residues" evidence="11">
    <location>
        <begin position="819"/>
        <end position="831"/>
    </location>
</feature>
<evidence type="ECO:0000256" key="9">
    <source>
        <dbReference type="ARBA" id="ARBA00022833"/>
    </source>
</evidence>
<feature type="region of interest" description="Disordered" evidence="11">
    <location>
        <begin position="1611"/>
        <end position="1652"/>
    </location>
</feature>
<dbReference type="InterPro" id="IPR046341">
    <property type="entry name" value="SET_dom_sf"/>
</dbReference>
<protein>
    <recommendedName>
        <fullName evidence="18">Histone-lysine N-methyltransferase ASHH2</fullName>
    </recommendedName>
</protein>
<dbReference type="InterPro" id="IPR044437">
    <property type="entry name" value="SETD2/Set2_SET"/>
</dbReference>
<accession>A0A9Q1QQU8</accession>